<keyword evidence="2" id="KW-1185">Reference proteome</keyword>
<dbReference type="RefSeq" id="WP_127741882.1">
    <property type="nucleotide sequence ID" value="NZ_SACN01000001.1"/>
</dbReference>
<sequence length="258" mass="28488">MASAPAQGLPLFYKDLQPLSSLDHADWKARNIGSASFFAQAHAVPLTVEEFISAQRFHPIVFSAGDNPVPLALMGLNEGVNVFVDENGQPNREMYIPAYVRRYPFLLARLRPDSDELSLCFDPSSGVLGAFDEGDPIFVDGQPSDVIKGTLEFCEKFEQAGAQSGFFMNELINNKLLIDGEATIQLPDGSAPFVYRGFQIVSEERVLELRGDVVRKLVQTGVMPLIYAHLFSLQLMQVLFGLQQEQGKVPQPELVLPS</sequence>
<dbReference type="InterPro" id="IPR010836">
    <property type="entry name" value="SapC"/>
</dbReference>
<name>A0A437M6T7_9SPHN</name>
<evidence type="ECO:0000313" key="2">
    <source>
        <dbReference type="Proteomes" id="UP000282971"/>
    </source>
</evidence>
<dbReference type="EMBL" id="SACN01000001">
    <property type="protein sequence ID" value="RVT93357.1"/>
    <property type="molecule type" value="Genomic_DNA"/>
</dbReference>
<dbReference type="OrthoDB" id="9806524at2"/>
<organism evidence="1 2">
    <name type="scientific">Sphingomonas crocodyli</name>
    <dbReference type="NCBI Taxonomy" id="1979270"/>
    <lineage>
        <taxon>Bacteria</taxon>
        <taxon>Pseudomonadati</taxon>
        <taxon>Pseudomonadota</taxon>
        <taxon>Alphaproteobacteria</taxon>
        <taxon>Sphingomonadales</taxon>
        <taxon>Sphingomonadaceae</taxon>
        <taxon>Sphingomonas</taxon>
    </lineage>
</organism>
<protein>
    <submittedName>
        <fullName evidence="1">Multidrug transporter</fullName>
    </submittedName>
</protein>
<gene>
    <name evidence="1" type="ORF">EOD43_05615</name>
</gene>
<evidence type="ECO:0000313" key="1">
    <source>
        <dbReference type="EMBL" id="RVT93357.1"/>
    </source>
</evidence>
<reference evidence="1 2" key="1">
    <citation type="submission" date="2019-01" db="EMBL/GenBank/DDBJ databases">
        <authorList>
            <person name="Chen W.-M."/>
        </authorList>
    </citation>
    <scope>NUCLEOTIDE SEQUENCE [LARGE SCALE GENOMIC DNA]</scope>
    <source>
        <strain evidence="1 2">CCP-7</strain>
    </source>
</reference>
<dbReference type="AlphaFoldDB" id="A0A437M6T7"/>
<dbReference type="Pfam" id="PF07277">
    <property type="entry name" value="SapC"/>
    <property type="match status" value="1"/>
</dbReference>
<comment type="caution">
    <text evidence="1">The sequence shown here is derived from an EMBL/GenBank/DDBJ whole genome shotgun (WGS) entry which is preliminary data.</text>
</comment>
<dbReference type="Proteomes" id="UP000282971">
    <property type="component" value="Unassembled WGS sequence"/>
</dbReference>
<proteinExistence type="predicted"/>
<accession>A0A437M6T7</accession>